<dbReference type="EMBL" id="JASBWU010000013">
    <property type="protein sequence ID" value="KAJ9117033.1"/>
    <property type="molecule type" value="Genomic_DNA"/>
</dbReference>
<organism evidence="1 2">
    <name type="scientific">Naganishia vaughanmartiniae</name>
    <dbReference type="NCBI Taxonomy" id="1424756"/>
    <lineage>
        <taxon>Eukaryota</taxon>
        <taxon>Fungi</taxon>
        <taxon>Dikarya</taxon>
        <taxon>Basidiomycota</taxon>
        <taxon>Agaricomycotina</taxon>
        <taxon>Tremellomycetes</taxon>
        <taxon>Filobasidiales</taxon>
        <taxon>Filobasidiaceae</taxon>
        <taxon>Naganishia</taxon>
    </lineage>
</organism>
<gene>
    <name evidence="1" type="ORF">QFC22_004692</name>
</gene>
<keyword evidence="2" id="KW-1185">Reference proteome</keyword>
<name>A0ACC2WZY5_9TREE</name>
<accession>A0ACC2WZY5</accession>
<proteinExistence type="predicted"/>
<reference evidence="1" key="1">
    <citation type="submission" date="2023-04" db="EMBL/GenBank/DDBJ databases">
        <title>Draft Genome sequencing of Naganishia species isolated from polar environments using Oxford Nanopore Technology.</title>
        <authorList>
            <person name="Leo P."/>
            <person name="Venkateswaran K."/>
        </authorList>
    </citation>
    <scope>NUCLEOTIDE SEQUENCE</scope>
    <source>
        <strain evidence="1">MNA-CCFEE 5425</strain>
    </source>
</reference>
<protein>
    <submittedName>
        <fullName evidence="1">Uncharacterized protein</fullName>
    </submittedName>
</protein>
<dbReference type="Proteomes" id="UP001243375">
    <property type="component" value="Unassembled WGS sequence"/>
</dbReference>
<evidence type="ECO:0000313" key="1">
    <source>
        <dbReference type="EMBL" id="KAJ9117033.1"/>
    </source>
</evidence>
<sequence>MRAEAEIRIWTPLLALIADKFAADAEGEGRERYDDDVNDEAEGWSTWCLSEGVRLVLQYIETRDARLQRSNPFTTQSAGLKRKQKGAEVAPFAHDADYLGFPDEVEEEDGGERTAVAGIEGGGAEDVEQQEKEEFIACLVGWLAFFLGASSSSTTTNNTTSIRSGNNTTTGKRRRAGQLGDSLPLEIVAGGAQESGAGEWTVGPRGRRSVVKELVKRLDVDVVKGAWEMSVQEVEDGQEERIEKQKLVR</sequence>
<comment type="caution">
    <text evidence="1">The sequence shown here is derived from an EMBL/GenBank/DDBJ whole genome shotgun (WGS) entry which is preliminary data.</text>
</comment>
<evidence type="ECO:0000313" key="2">
    <source>
        <dbReference type="Proteomes" id="UP001243375"/>
    </source>
</evidence>